<dbReference type="HOGENOM" id="CLU_500672_0_0_1"/>
<protein>
    <recommendedName>
        <fullName evidence="3">Transcription factor domain-containing protein</fullName>
    </recommendedName>
</protein>
<keyword evidence="2" id="KW-1185">Reference proteome</keyword>
<reference evidence="2" key="2">
    <citation type="submission" date="2015-01" db="EMBL/GenBank/DDBJ databases">
        <title>Evolutionary Origins and Diversification of the Mycorrhizal Mutualists.</title>
        <authorList>
            <consortium name="DOE Joint Genome Institute"/>
            <consortium name="Mycorrhizal Genomics Consortium"/>
            <person name="Kohler A."/>
            <person name="Kuo A."/>
            <person name="Nagy L.G."/>
            <person name="Floudas D."/>
            <person name="Copeland A."/>
            <person name="Barry K.W."/>
            <person name="Cichocki N."/>
            <person name="Veneault-Fourrey C."/>
            <person name="LaButti K."/>
            <person name="Lindquist E.A."/>
            <person name="Lipzen A."/>
            <person name="Lundell T."/>
            <person name="Morin E."/>
            <person name="Murat C."/>
            <person name="Riley R."/>
            <person name="Ohm R."/>
            <person name="Sun H."/>
            <person name="Tunlid A."/>
            <person name="Henrissat B."/>
            <person name="Grigoriev I.V."/>
            <person name="Hibbett D.S."/>
            <person name="Martin F."/>
        </authorList>
    </citation>
    <scope>NUCLEOTIDE SEQUENCE [LARGE SCALE GENOMIC DNA]</scope>
    <source>
        <strain evidence="2">Zn</strain>
    </source>
</reference>
<dbReference type="InParanoid" id="A0A0C3HCH5"/>
<dbReference type="PANTHER" id="PTHR37540:SF5">
    <property type="entry name" value="TRANSCRIPTION FACTOR DOMAIN-CONTAINING PROTEIN"/>
    <property type="match status" value="1"/>
</dbReference>
<evidence type="ECO:0008006" key="3">
    <source>
        <dbReference type="Google" id="ProtNLM"/>
    </source>
</evidence>
<evidence type="ECO:0000313" key="2">
    <source>
        <dbReference type="Proteomes" id="UP000054321"/>
    </source>
</evidence>
<dbReference type="InterPro" id="IPR021858">
    <property type="entry name" value="Fun_TF"/>
</dbReference>
<name>A0A0C3HCH5_OIDMZ</name>
<gene>
    <name evidence="1" type="ORF">OIDMADRAFT_146483</name>
</gene>
<dbReference type="EMBL" id="KN832878">
    <property type="protein sequence ID" value="KIN00067.1"/>
    <property type="molecule type" value="Genomic_DNA"/>
</dbReference>
<accession>A0A0C3HCH5</accession>
<organism evidence="1 2">
    <name type="scientific">Oidiodendron maius (strain Zn)</name>
    <dbReference type="NCBI Taxonomy" id="913774"/>
    <lineage>
        <taxon>Eukaryota</taxon>
        <taxon>Fungi</taxon>
        <taxon>Dikarya</taxon>
        <taxon>Ascomycota</taxon>
        <taxon>Pezizomycotina</taxon>
        <taxon>Leotiomycetes</taxon>
        <taxon>Leotiomycetes incertae sedis</taxon>
        <taxon>Myxotrichaceae</taxon>
        <taxon>Oidiodendron</taxon>
    </lineage>
</organism>
<proteinExistence type="predicted"/>
<evidence type="ECO:0000313" key="1">
    <source>
        <dbReference type="EMBL" id="KIN00067.1"/>
    </source>
</evidence>
<dbReference type="Proteomes" id="UP000054321">
    <property type="component" value="Unassembled WGS sequence"/>
</dbReference>
<dbReference type="OrthoDB" id="4158087at2759"/>
<sequence>MEGPLSIVRDQNGNLRDIHGRPMVVVFDSTKALDDASARGVSESAVLDQTLPLHGGLSPGSHIINPSNEDGHDDKQRKLEFINVSSHAKDAGNVRKTIRVHVMRDLRRQQRQRRDAILKTQWPTSSGSMKCSENDPLNLSSTKSVVPKQPSGYLDPFVQFPIIMQPRMYELVHQYLTVVAFAIYPKEPDWSHDPSSSGIFVLAMTDPALFHMILCSSAFYSDFFARKESPERVVHMFAAIRIISARLSDSLFMVSDGTIAAVALLAKVECTMGSFGNWSLHMNGLRQMVEIRGGLGMLSPSLQGKICRADLVGCVETVSVPLFPFVNPLLHSIPAHHTRGICEGFGRLAESFDLNQELIAILYDLHGFTTALNHALANKTTLDPNNSDFVITSIQHRLLSFPKTRSNTPQADVIQDACQLGALVYIKTIWPRFQARRTTYGKLIEKYKSCIDRMNMEATESTGLITWLLFIGSIVLEGNPDRAWFVAQLVKVSIKHRICSLEMKGLLTKFLWIEKIHESACMGLWEEAMTTRDVLFGDVPNPTF</sequence>
<dbReference type="AlphaFoldDB" id="A0A0C3HCH5"/>
<dbReference type="Pfam" id="PF11951">
    <property type="entry name" value="Fungal_trans_2"/>
    <property type="match status" value="1"/>
</dbReference>
<dbReference type="PANTHER" id="PTHR37540">
    <property type="entry name" value="TRANSCRIPTION FACTOR (ACR-2), PUTATIVE-RELATED-RELATED"/>
    <property type="match status" value="1"/>
</dbReference>
<reference evidence="1 2" key="1">
    <citation type="submission" date="2014-04" db="EMBL/GenBank/DDBJ databases">
        <authorList>
            <consortium name="DOE Joint Genome Institute"/>
            <person name="Kuo A."/>
            <person name="Martino E."/>
            <person name="Perotto S."/>
            <person name="Kohler A."/>
            <person name="Nagy L.G."/>
            <person name="Floudas D."/>
            <person name="Copeland A."/>
            <person name="Barry K.W."/>
            <person name="Cichocki N."/>
            <person name="Veneault-Fourrey C."/>
            <person name="LaButti K."/>
            <person name="Lindquist E.A."/>
            <person name="Lipzen A."/>
            <person name="Lundell T."/>
            <person name="Morin E."/>
            <person name="Murat C."/>
            <person name="Sun H."/>
            <person name="Tunlid A."/>
            <person name="Henrissat B."/>
            <person name="Grigoriev I.V."/>
            <person name="Hibbett D.S."/>
            <person name="Martin F."/>
            <person name="Nordberg H.P."/>
            <person name="Cantor M.N."/>
            <person name="Hua S.X."/>
        </authorList>
    </citation>
    <scope>NUCLEOTIDE SEQUENCE [LARGE SCALE GENOMIC DNA]</scope>
    <source>
        <strain evidence="1 2">Zn</strain>
    </source>
</reference>